<evidence type="ECO:0000259" key="11">
    <source>
        <dbReference type="Pfam" id="PF11975"/>
    </source>
</evidence>
<organism evidence="12 13">
    <name type="scientific">Trichuris trichiura</name>
    <name type="common">Whipworm</name>
    <name type="synonym">Trichocephalus trichiurus</name>
    <dbReference type="NCBI Taxonomy" id="36087"/>
    <lineage>
        <taxon>Eukaryota</taxon>
        <taxon>Metazoa</taxon>
        <taxon>Ecdysozoa</taxon>
        <taxon>Nematoda</taxon>
        <taxon>Enoplea</taxon>
        <taxon>Dorylaimia</taxon>
        <taxon>Trichinellida</taxon>
        <taxon>Trichuridae</taxon>
        <taxon>Trichuris</taxon>
    </lineage>
</organism>
<evidence type="ECO:0000256" key="9">
    <source>
        <dbReference type="ARBA" id="ARBA00023277"/>
    </source>
</evidence>
<dbReference type="Proteomes" id="UP000030665">
    <property type="component" value="Unassembled WGS sequence"/>
</dbReference>
<dbReference type="SUPFAM" id="SSF51735">
    <property type="entry name" value="NAD(P)-binding Rossmann-fold domains"/>
    <property type="match status" value="1"/>
</dbReference>
<keyword evidence="10" id="KW-0326">Glycosidase</keyword>
<evidence type="ECO:0000256" key="4">
    <source>
        <dbReference type="ARBA" id="ARBA00011738"/>
    </source>
</evidence>
<keyword evidence="9" id="KW-0119">Carbohydrate metabolism</keyword>
<evidence type="ECO:0000256" key="3">
    <source>
        <dbReference type="ARBA" id="ARBA00010141"/>
    </source>
</evidence>
<proteinExistence type="inferred from homology"/>
<keyword evidence="13" id="KW-1185">Reference proteome</keyword>
<dbReference type="OrthoDB" id="4523156at2759"/>
<gene>
    <name evidence="12" type="ORF">TTRE_0000527601</name>
</gene>
<dbReference type="SUPFAM" id="SSF56327">
    <property type="entry name" value="LDH C-terminal domain-like"/>
    <property type="match status" value="1"/>
</dbReference>
<comment type="cofactor">
    <cofactor evidence="2">
        <name>Mn(2+)</name>
        <dbReference type="ChEBI" id="CHEBI:29035"/>
    </cofactor>
</comment>
<protein>
    <submittedName>
        <fullName evidence="12">Glyco hydro 4 and Glyco hydro 4C domain containin g protein</fullName>
    </submittedName>
</protein>
<keyword evidence="8" id="KW-0464">Manganese</keyword>
<evidence type="ECO:0000256" key="8">
    <source>
        <dbReference type="ARBA" id="ARBA00023211"/>
    </source>
</evidence>
<accession>A0A077ZBT5</accession>
<dbReference type="EMBL" id="HG806103">
    <property type="protein sequence ID" value="CDW56993.1"/>
    <property type="molecule type" value="Genomic_DNA"/>
</dbReference>
<evidence type="ECO:0000256" key="7">
    <source>
        <dbReference type="ARBA" id="ARBA00023027"/>
    </source>
</evidence>
<dbReference type="PANTHER" id="PTHR32092:SF6">
    <property type="entry name" value="ALPHA-GALACTOSIDASE"/>
    <property type="match status" value="1"/>
</dbReference>
<evidence type="ECO:0000256" key="5">
    <source>
        <dbReference type="ARBA" id="ARBA00022723"/>
    </source>
</evidence>
<comment type="cofactor">
    <cofactor evidence="1">
        <name>NAD(+)</name>
        <dbReference type="ChEBI" id="CHEBI:57540"/>
    </cofactor>
</comment>
<dbReference type="PANTHER" id="PTHR32092">
    <property type="entry name" value="6-PHOSPHO-BETA-GLUCOSIDASE-RELATED"/>
    <property type="match status" value="1"/>
</dbReference>
<dbReference type="InterPro" id="IPR019802">
    <property type="entry name" value="GlycHydrolase_4_CS"/>
</dbReference>
<comment type="subunit">
    <text evidence="4">Homodimer.</text>
</comment>
<feature type="domain" description="Glycosyl hydrolase family 4 C-terminal" evidence="11">
    <location>
        <begin position="267"/>
        <end position="490"/>
    </location>
</feature>
<dbReference type="GO" id="GO:0005975">
    <property type="term" value="P:carbohydrate metabolic process"/>
    <property type="evidence" value="ECO:0007669"/>
    <property type="project" value="InterPro"/>
</dbReference>
<comment type="similarity">
    <text evidence="3">Belongs to the glycosyl hydrolase 4 family.</text>
</comment>
<dbReference type="InterPro" id="IPR036291">
    <property type="entry name" value="NAD(P)-bd_dom_sf"/>
</dbReference>
<sequence>MAGVREDDCEWEHGFHPLPRGARGLSEYHEAENSAFQDLSLWECSTWKPEVFCRFACHDEVIQASQEICMMSAPKITFIGAGSTIFVKNILGDVFHREALKTAHIALMDIDPTRLEESHIVVRKLMDSAGASGKITCHTQQKEALEDADFVVVAFQIGGYEPCTVTDFEVCKRHGLEQTIADTLGPGGIMRALRTIPHLWQICEDMTEVCPDATMLNYVNPMAMNTWAMYARYPHIKQVGLCHSVQGTAEELARDLNIDPATLRYRCAGINHMAFYLELERKTADGSYVNLYPELLAAYEAGQAPKPNIHGNTRCQNIVRYEMFKKLGYFVTESSEHFAEYTPWFIKPGREDLIERYKVPLDEYPKRCVEQLANWHKELEEYKKASRIDIKPSREYASTIMNAIWTGEPSVIYGNVRNDGLIDNLPQGCCVEVACLVDANGIQPTKVGTLPSHLAALMQTNINVQTLLTEAILTENRDRVYHAAMMDPHTAAVLGIDEIYALVDDLIAAHGDWLPGWLHR</sequence>
<keyword evidence="6" id="KW-0378">Hydrolase</keyword>
<dbReference type="AlphaFoldDB" id="A0A077ZBT5"/>
<reference evidence="12" key="1">
    <citation type="submission" date="2014-01" db="EMBL/GenBank/DDBJ databases">
        <authorList>
            <person name="Aslett M."/>
        </authorList>
    </citation>
    <scope>NUCLEOTIDE SEQUENCE</scope>
</reference>
<evidence type="ECO:0000256" key="10">
    <source>
        <dbReference type="ARBA" id="ARBA00023295"/>
    </source>
</evidence>
<dbReference type="PRINTS" id="PR00732">
    <property type="entry name" value="GLHYDRLASE4"/>
</dbReference>
<dbReference type="InterPro" id="IPR053715">
    <property type="entry name" value="GH4_Enzyme_sf"/>
</dbReference>
<evidence type="ECO:0000256" key="1">
    <source>
        <dbReference type="ARBA" id="ARBA00001911"/>
    </source>
</evidence>
<dbReference type="Gene3D" id="3.90.1820.10">
    <property type="entry name" value="AglA-like glucosidase"/>
    <property type="match status" value="1"/>
</dbReference>
<dbReference type="NCBIfam" id="NF011657">
    <property type="entry name" value="PRK15076.1"/>
    <property type="match status" value="1"/>
</dbReference>
<reference evidence="12" key="2">
    <citation type="submission" date="2014-03" db="EMBL/GenBank/DDBJ databases">
        <title>The whipworm genome and dual-species transcriptomics of an intimate host-pathogen interaction.</title>
        <authorList>
            <person name="Foth B.J."/>
            <person name="Tsai I.J."/>
            <person name="Reid A.J."/>
            <person name="Bancroft A.J."/>
            <person name="Nichol S."/>
            <person name="Tracey A."/>
            <person name="Holroyd N."/>
            <person name="Cotton J.A."/>
            <person name="Stanley E.J."/>
            <person name="Zarowiecki M."/>
            <person name="Liu J.Z."/>
            <person name="Huckvale T."/>
            <person name="Cooper P.J."/>
            <person name="Grencis R.K."/>
            <person name="Berriman M."/>
        </authorList>
    </citation>
    <scope>NUCLEOTIDE SEQUENCE [LARGE SCALE GENOMIC DNA]</scope>
</reference>
<dbReference type="GO" id="GO:0004553">
    <property type="term" value="F:hydrolase activity, hydrolyzing O-glycosyl compounds"/>
    <property type="evidence" value="ECO:0007669"/>
    <property type="project" value="InterPro"/>
</dbReference>
<dbReference type="InterPro" id="IPR022616">
    <property type="entry name" value="Glyco_hydro_4_C"/>
</dbReference>
<dbReference type="InterPro" id="IPR015955">
    <property type="entry name" value="Lactate_DH/Glyco_Ohase_4_C"/>
</dbReference>
<dbReference type="InterPro" id="IPR001088">
    <property type="entry name" value="Glyco_hydro_4"/>
</dbReference>
<evidence type="ECO:0000256" key="2">
    <source>
        <dbReference type="ARBA" id="ARBA00001936"/>
    </source>
</evidence>
<dbReference type="CDD" id="cd05297">
    <property type="entry name" value="GH4_alpha_glucosidase_galactosidase"/>
    <property type="match status" value="1"/>
</dbReference>
<keyword evidence="7" id="KW-0520">NAD</keyword>
<dbReference type="FunFam" id="3.90.1820.10:FF:000001">
    <property type="entry name" value="Alpha-galactosidase"/>
    <property type="match status" value="1"/>
</dbReference>
<dbReference type="Pfam" id="PF11975">
    <property type="entry name" value="Glyco_hydro_4C"/>
    <property type="match status" value="1"/>
</dbReference>
<dbReference type="GO" id="GO:0046872">
    <property type="term" value="F:metal ion binding"/>
    <property type="evidence" value="ECO:0007669"/>
    <property type="project" value="UniProtKB-KW"/>
</dbReference>
<name>A0A077ZBT5_TRITR</name>
<keyword evidence="5" id="KW-0479">Metal-binding</keyword>
<dbReference type="Pfam" id="PF02056">
    <property type="entry name" value="Glyco_hydro_4"/>
    <property type="match status" value="1"/>
</dbReference>
<evidence type="ECO:0000256" key="6">
    <source>
        <dbReference type="ARBA" id="ARBA00022801"/>
    </source>
</evidence>
<evidence type="ECO:0000313" key="12">
    <source>
        <dbReference type="EMBL" id="CDW56993.1"/>
    </source>
</evidence>
<dbReference type="GO" id="GO:0016616">
    <property type="term" value="F:oxidoreductase activity, acting on the CH-OH group of donors, NAD or NADP as acceptor"/>
    <property type="evidence" value="ECO:0007669"/>
    <property type="project" value="InterPro"/>
</dbReference>
<evidence type="ECO:0000313" key="13">
    <source>
        <dbReference type="Proteomes" id="UP000030665"/>
    </source>
</evidence>
<dbReference type="PROSITE" id="PS01324">
    <property type="entry name" value="GLYCOSYL_HYDROL_F4"/>
    <property type="match status" value="1"/>
</dbReference>